<keyword evidence="6" id="KW-0653">Protein transport</keyword>
<comment type="subcellular location">
    <subcellularLocation>
        <location evidence="1 9">Cell membrane</location>
        <topology evidence="1 9">Multi-pass membrane protein</topology>
    </subcellularLocation>
</comment>
<evidence type="ECO:0000256" key="9">
    <source>
        <dbReference type="RuleBase" id="RU363032"/>
    </source>
</evidence>
<dbReference type="SUPFAM" id="SSF161098">
    <property type="entry name" value="MetI-like"/>
    <property type="match status" value="1"/>
</dbReference>
<protein>
    <submittedName>
        <fullName evidence="11">ABC transporter permease</fullName>
    </submittedName>
</protein>
<evidence type="ECO:0000256" key="7">
    <source>
        <dbReference type="ARBA" id="ARBA00022989"/>
    </source>
</evidence>
<evidence type="ECO:0000256" key="4">
    <source>
        <dbReference type="ARBA" id="ARBA00022692"/>
    </source>
</evidence>
<feature type="transmembrane region" description="Helical" evidence="9">
    <location>
        <begin position="128"/>
        <end position="148"/>
    </location>
</feature>
<keyword evidence="12" id="KW-1185">Reference proteome</keyword>
<feature type="transmembrane region" description="Helical" evidence="9">
    <location>
        <begin position="92"/>
        <end position="116"/>
    </location>
</feature>
<reference evidence="11" key="1">
    <citation type="submission" date="2020-12" db="EMBL/GenBank/DDBJ databases">
        <title>Bacterial taxonomy.</title>
        <authorList>
            <person name="Pan X."/>
        </authorList>
    </citation>
    <scope>NUCLEOTIDE SEQUENCE</scope>
    <source>
        <strain evidence="11">B2012</strain>
    </source>
</reference>
<evidence type="ECO:0000256" key="8">
    <source>
        <dbReference type="ARBA" id="ARBA00023136"/>
    </source>
</evidence>
<dbReference type="InterPro" id="IPR000515">
    <property type="entry name" value="MetI-like"/>
</dbReference>
<evidence type="ECO:0000313" key="12">
    <source>
        <dbReference type="Proteomes" id="UP000609531"/>
    </source>
</evidence>
<evidence type="ECO:0000256" key="5">
    <source>
        <dbReference type="ARBA" id="ARBA00022856"/>
    </source>
</evidence>
<evidence type="ECO:0000256" key="1">
    <source>
        <dbReference type="ARBA" id="ARBA00004651"/>
    </source>
</evidence>
<dbReference type="GO" id="GO:0005886">
    <property type="term" value="C:plasma membrane"/>
    <property type="evidence" value="ECO:0007669"/>
    <property type="project" value="UniProtKB-SubCell"/>
</dbReference>
<keyword evidence="3" id="KW-1003">Cell membrane</keyword>
<evidence type="ECO:0000259" key="10">
    <source>
        <dbReference type="PROSITE" id="PS50928"/>
    </source>
</evidence>
<dbReference type="RefSeq" id="WP_198880214.1">
    <property type="nucleotide sequence ID" value="NZ_JAEKJA010000001.1"/>
</dbReference>
<comment type="similarity">
    <text evidence="9">Belongs to the binding-protein-dependent transport system permease family.</text>
</comment>
<feature type="domain" description="ABC transmembrane type-1" evidence="10">
    <location>
        <begin position="88"/>
        <end position="278"/>
    </location>
</feature>
<dbReference type="GO" id="GO:0055085">
    <property type="term" value="P:transmembrane transport"/>
    <property type="evidence" value="ECO:0007669"/>
    <property type="project" value="InterPro"/>
</dbReference>
<dbReference type="GO" id="GO:0015031">
    <property type="term" value="P:protein transport"/>
    <property type="evidence" value="ECO:0007669"/>
    <property type="project" value="UniProtKB-KW"/>
</dbReference>
<dbReference type="PROSITE" id="PS50928">
    <property type="entry name" value="ABC_TM1"/>
    <property type="match status" value="1"/>
</dbReference>
<feature type="transmembrane region" description="Helical" evidence="9">
    <location>
        <begin position="217"/>
        <end position="237"/>
    </location>
</feature>
<keyword evidence="8 9" id="KW-0472">Membrane</keyword>
<dbReference type="Proteomes" id="UP000609531">
    <property type="component" value="Unassembled WGS sequence"/>
</dbReference>
<accession>A0A934MFX0</accession>
<evidence type="ECO:0000256" key="6">
    <source>
        <dbReference type="ARBA" id="ARBA00022927"/>
    </source>
</evidence>
<dbReference type="EMBL" id="JAEKJA010000001">
    <property type="protein sequence ID" value="MBJ3774326.1"/>
    <property type="molecule type" value="Genomic_DNA"/>
</dbReference>
<dbReference type="GO" id="GO:0015833">
    <property type="term" value="P:peptide transport"/>
    <property type="evidence" value="ECO:0007669"/>
    <property type="project" value="UniProtKB-KW"/>
</dbReference>
<evidence type="ECO:0000256" key="2">
    <source>
        <dbReference type="ARBA" id="ARBA00022448"/>
    </source>
</evidence>
<evidence type="ECO:0000256" key="3">
    <source>
        <dbReference type="ARBA" id="ARBA00022475"/>
    </source>
</evidence>
<dbReference type="PANTHER" id="PTHR43386:SF1">
    <property type="entry name" value="D,D-DIPEPTIDE TRANSPORT SYSTEM PERMEASE PROTEIN DDPC-RELATED"/>
    <property type="match status" value="1"/>
</dbReference>
<dbReference type="InterPro" id="IPR025966">
    <property type="entry name" value="OppC_N"/>
</dbReference>
<feature type="transmembrane region" description="Helical" evidence="9">
    <location>
        <begin position="27"/>
        <end position="49"/>
    </location>
</feature>
<name>A0A934MFX0_9HYPH</name>
<feature type="transmembrane region" description="Helical" evidence="9">
    <location>
        <begin position="257"/>
        <end position="278"/>
    </location>
</feature>
<dbReference type="AlphaFoldDB" id="A0A934MFX0"/>
<dbReference type="Gene3D" id="1.10.3720.10">
    <property type="entry name" value="MetI-like"/>
    <property type="match status" value="1"/>
</dbReference>
<keyword evidence="7 9" id="KW-1133">Transmembrane helix</keyword>
<sequence length="291" mass="31097">MSDATAPAPARQSTLGHIGYVLRDNPVTLVAFLMFALLIVLAFFGPMLAPYDPLASNASRALEPPSWDHWFGTDNLGRDILSRVIVATRLDLTISVAAVALSFIAGSVLGAVAGYWGGWVDAGLSRCLDTIMAFPLFVLAMGIVAAMGNTVENIVYATAIINLPFYARLVRAEVNIRRNAGFALAAKLSGNSDARVLALHIFPNALPPMMVQVSLNLGWAILNAAGLSFIGLGVRPPTAEWGIMVAEGANFIVSGEWWVALFPGMALVLAVFTFNLLGDGLRDMVDPRRRT</sequence>
<keyword evidence="2 9" id="KW-0813">Transport</keyword>
<dbReference type="CDD" id="cd06261">
    <property type="entry name" value="TM_PBP2"/>
    <property type="match status" value="1"/>
</dbReference>
<comment type="caution">
    <text evidence="11">The sequence shown here is derived from an EMBL/GenBank/DDBJ whole genome shotgun (WGS) entry which is preliminary data.</text>
</comment>
<gene>
    <name evidence="11" type="ORF">JCR33_01410</name>
</gene>
<keyword evidence="4 9" id="KW-0812">Transmembrane</keyword>
<dbReference type="Pfam" id="PF12911">
    <property type="entry name" value="OppC_N"/>
    <property type="match status" value="1"/>
</dbReference>
<keyword evidence="5" id="KW-0571">Peptide transport</keyword>
<dbReference type="PANTHER" id="PTHR43386">
    <property type="entry name" value="OLIGOPEPTIDE TRANSPORT SYSTEM PERMEASE PROTEIN APPC"/>
    <property type="match status" value="1"/>
</dbReference>
<organism evidence="11 12">
    <name type="scientific">Acuticoccus mangrovi</name>
    <dbReference type="NCBI Taxonomy" id="2796142"/>
    <lineage>
        <taxon>Bacteria</taxon>
        <taxon>Pseudomonadati</taxon>
        <taxon>Pseudomonadota</taxon>
        <taxon>Alphaproteobacteria</taxon>
        <taxon>Hyphomicrobiales</taxon>
        <taxon>Amorphaceae</taxon>
        <taxon>Acuticoccus</taxon>
    </lineage>
</organism>
<dbReference type="Pfam" id="PF00528">
    <property type="entry name" value="BPD_transp_1"/>
    <property type="match status" value="1"/>
</dbReference>
<dbReference type="InterPro" id="IPR050366">
    <property type="entry name" value="BP-dependent_transpt_permease"/>
</dbReference>
<proteinExistence type="inferred from homology"/>
<dbReference type="InterPro" id="IPR035906">
    <property type="entry name" value="MetI-like_sf"/>
</dbReference>
<evidence type="ECO:0000313" key="11">
    <source>
        <dbReference type="EMBL" id="MBJ3774326.1"/>
    </source>
</evidence>